<dbReference type="PANTHER" id="PTHR11814">
    <property type="entry name" value="SULFATE TRANSPORTER"/>
    <property type="match status" value="1"/>
</dbReference>
<feature type="transmembrane region" description="Helical" evidence="5">
    <location>
        <begin position="37"/>
        <end position="57"/>
    </location>
</feature>
<gene>
    <name evidence="8" type="primary">LOC100200481</name>
</gene>
<feature type="transmembrane region" description="Helical" evidence="5">
    <location>
        <begin position="426"/>
        <end position="452"/>
    </location>
</feature>
<keyword evidence="4 5" id="KW-0472">Membrane</keyword>
<protein>
    <submittedName>
        <fullName evidence="8">Sodium-independent sulfate anion transporter isoform X1</fullName>
    </submittedName>
</protein>
<feature type="transmembrane region" description="Helical" evidence="5">
    <location>
        <begin position="138"/>
        <end position="156"/>
    </location>
</feature>
<name>A0ABM4C6P2_HYDVU</name>
<sequence length="633" mass="70497">MIFSNIKKSDLINLLHRFLPILVWLPQYNLIKLRGDIIAGITCGFVVIPQSIAFANLGKLPAQNGLYASLTPGLIYAIFGTSKDVSVGTAVTLGLYTSSFNSTHSTIGASLLSFLSGIILVLMGIFKLGYMIKYVPQLVISAFVSATAITIMATQLSNLFGIKKAPQNVFEILKFIIVNIKRTNKWDLIMSISCLAFLLFFVWLSSRKFDNEKQNKVRIFVAKLIWILSASRMVLVCFLATTVVYIFHVNGFREKFSTAGIIPKGLPKYQSPFQPYKNGNVTVKTTGQLIEGFGASLIILPIIMFIEQMSITKAFAKKFNYKVKAQQELIAIGMCNIIASFYGGWIVGGGFSRSALNSMSGAQTPLAGAISGLIALIALEFMTPALYYIPSAALGAMMVMAVVTMIEMSIPKHIWSLHKWDLVPFFAAFCTSFYKLEYGAIVGTGFAILVLLSCEARPKYLLEKNEAEKYMKLLLLENLTYPGVEAVNKTIYSEVNNCTWIETLFLDMSAMVRVDFTVLKNFEFLKSEFSKKNILLCFINFSCISVQRKFLKAGLIDVEEDLTITKDSLANTVMLIANDKPFSETKTTKYLKTGLTEDDDLELNTNNLDTASSTNEEYNFNHKIDCYLLSKYV</sequence>
<evidence type="ECO:0000256" key="5">
    <source>
        <dbReference type="SAM" id="Phobius"/>
    </source>
</evidence>
<dbReference type="RefSeq" id="XP_065657258.1">
    <property type="nucleotide sequence ID" value="XM_065801186.1"/>
</dbReference>
<dbReference type="InterPro" id="IPR036513">
    <property type="entry name" value="STAS_dom_sf"/>
</dbReference>
<keyword evidence="7" id="KW-1185">Reference proteome</keyword>
<evidence type="ECO:0000313" key="8">
    <source>
        <dbReference type="RefSeq" id="XP_065657258.1"/>
    </source>
</evidence>
<dbReference type="GeneID" id="100200481"/>
<accession>A0ABM4C6P2</accession>
<feature type="transmembrane region" description="Helical" evidence="5">
    <location>
        <begin position="102"/>
        <end position="126"/>
    </location>
</feature>
<feature type="transmembrane region" description="Helical" evidence="5">
    <location>
        <begin position="329"/>
        <end position="348"/>
    </location>
</feature>
<evidence type="ECO:0000256" key="1">
    <source>
        <dbReference type="ARBA" id="ARBA00004141"/>
    </source>
</evidence>
<feature type="transmembrane region" description="Helical" evidence="5">
    <location>
        <begin position="386"/>
        <end position="406"/>
    </location>
</feature>
<proteinExistence type="predicted"/>
<feature type="transmembrane region" description="Helical" evidence="5">
    <location>
        <begin position="188"/>
        <end position="204"/>
    </location>
</feature>
<evidence type="ECO:0000256" key="4">
    <source>
        <dbReference type="ARBA" id="ARBA00023136"/>
    </source>
</evidence>
<comment type="subcellular location">
    <subcellularLocation>
        <location evidence="1">Membrane</location>
        <topology evidence="1">Multi-pass membrane protein</topology>
    </subcellularLocation>
</comment>
<dbReference type="Pfam" id="PF00916">
    <property type="entry name" value="Sulfate_transp"/>
    <property type="match status" value="1"/>
</dbReference>
<dbReference type="InterPro" id="IPR001902">
    <property type="entry name" value="SLC26A/SulP_fam"/>
</dbReference>
<organism evidence="7 8">
    <name type="scientific">Hydra vulgaris</name>
    <name type="common">Hydra</name>
    <name type="synonym">Hydra attenuata</name>
    <dbReference type="NCBI Taxonomy" id="6087"/>
    <lineage>
        <taxon>Eukaryota</taxon>
        <taxon>Metazoa</taxon>
        <taxon>Cnidaria</taxon>
        <taxon>Hydrozoa</taxon>
        <taxon>Hydroidolina</taxon>
        <taxon>Anthoathecata</taxon>
        <taxon>Aplanulata</taxon>
        <taxon>Hydridae</taxon>
        <taxon>Hydra</taxon>
    </lineage>
</organism>
<evidence type="ECO:0000259" key="6">
    <source>
        <dbReference type="Pfam" id="PF00916"/>
    </source>
</evidence>
<feature type="domain" description="SLC26A/SulP transporter" evidence="6">
    <location>
        <begin position="33"/>
        <end position="427"/>
    </location>
</feature>
<feature type="transmembrane region" description="Helical" evidence="5">
    <location>
        <begin position="289"/>
        <end position="308"/>
    </location>
</feature>
<evidence type="ECO:0000313" key="7">
    <source>
        <dbReference type="Proteomes" id="UP001652625"/>
    </source>
</evidence>
<dbReference type="InterPro" id="IPR011547">
    <property type="entry name" value="SLC26A/SulP_dom"/>
</dbReference>
<evidence type="ECO:0000256" key="2">
    <source>
        <dbReference type="ARBA" id="ARBA00022692"/>
    </source>
</evidence>
<dbReference type="Gene3D" id="3.30.750.24">
    <property type="entry name" value="STAS domain"/>
    <property type="match status" value="1"/>
</dbReference>
<keyword evidence="2 5" id="KW-0812">Transmembrane</keyword>
<feature type="transmembrane region" description="Helical" evidence="5">
    <location>
        <begin position="224"/>
        <end position="247"/>
    </location>
</feature>
<reference evidence="8" key="1">
    <citation type="submission" date="2025-08" db="UniProtKB">
        <authorList>
            <consortium name="RefSeq"/>
        </authorList>
    </citation>
    <scope>IDENTIFICATION</scope>
</reference>
<evidence type="ECO:0000256" key="3">
    <source>
        <dbReference type="ARBA" id="ARBA00022989"/>
    </source>
</evidence>
<keyword evidence="3 5" id="KW-1133">Transmembrane helix</keyword>
<dbReference type="Proteomes" id="UP001652625">
    <property type="component" value="Chromosome 07"/>
</dbReference>
<feature type="transmembrane region" description="Helical" evidence="5">
    <location>
        <begin position="360"/>
        <end position="379"/>
    </location>
</feature>